<feature type="region of interest" description="Disordered" evidence="1">
    <location>
        <begin position="101"/>
        <end position="157"/>
    </location>
</feature>
<feature type="region of interest" description="Disordered" evidence="1">
    <location>
        <begin position="410"/>
        <end position="432"/>
    </location>
</feature>
<dbReference type="PANTHER" id="PTHR47332:SF4">
    <property type="entry name" value="SET DOMAIN-CONTAINING PROTEIN 5"/>
    <property type="match status" value="1"/>
</dbReference>
<sequence>MATRRRRTAVKIPFLMLVCGRKPGTAQIMGIMYELRNSPGKGKGLFASASGVRQGDRIIAEAPILTVDLARFRLPPAELELHLEEKLQSLEADKRADFMSLSTNGADENNPLSSRFLTNALGTDEDDDDDRQGRRQRQRRWQQQQQQQENHQNPHRKAVPAVFRNASRLNHSCVPNCHFSWDRVTRTCLVHAITDVSPGDELTVAYDSRGTAQTTAEMETTMGFRCACPRCSLPSDEVARSNERRRELNAILAEVDLAYRTADPRDQSTEDGEDKEEGEEERYGRQQWDIQPPPSSFAPARILPLCRRIVALQQLEFGGAPTTMTYELGLAMHYASSSCFLHDDYVRASVFAARALAAFTVCEGAEGQNARAYRELTRDLSSTIRSKKPLAGNQQAYDRWLWLPEERKGRRKDGMKKGREKTQKETRGPVRKAHSRRALAFSPWAALSPFCPVSSWPWSASSLAVLCEERDTLIPNKSIGGYYPLCEIQRIL</sequence>
<reference evidence="3" key="1">
    <citation type="journal article" date="2012" name="PLoS Genet.">
        <title>Comparative analysis of the genomes of two field isolates of the rice blast fungus Magnaporthe oryzae.</title>
        <authorList>
            <person name="Xue M."/>
            <person name="Yang J."/>
            <person name="Li Z."/>
            <person name="Hu S."/>
            <person name="Yao N."/>
            <person name="Dean R.A."/>
            <person name="Zhao W."/>
            <person name="Shen M."/>
            <person name="Zhang H."/>
            <person name="Li C."/>
            <person name="Liu L."/>
            <person name="Cao L."/>
            <person name="Xu X."/>
            <person name="Xing Y."/>
            <person name="Hsiang T."/>
            <person name="Zhang Z."/>
            <person name="Xu J.R."/>
            <person name="Peng Y.L."/>
        </authorList>
    </citation>
    <scope>NUCLEOTIDE SEQUENCE [LARGE SCALE GENOMIC DNA]</scope>
    <source>
        <strain evidence="3">P131</strain>
    </source>
</reference>
<feature type="region of interest" description="Disordered" evidence="1">
    <location>
        <begin position="262"/>
        <end position="291"/>
    </location>
</feature>
<organism>
    <name type="scientific">Pyricularia oryzae (strain P131)</name>
    <name type="common">Rice blast fungus</name>
    <name type="synonym">Magnaporthe oryzae</name>
    <dbReference type="NCBI Taxonomy" id="1143193"/>
    <lineage>
        <taxon>Eukaryota</taxon>
        <taxon>Fungi</taxon>
        <taxon>Dikarya</taxon>
        <taxon>Ascomycota</taxon>
        <taxon>Pezizomycotina</taxon>
        <taxon>Sordariomycetes</taxon>
        <taxon>Sordariomycetidae</taxon>
        <taxon>Magnaporthales</taxon>
        <taxon>Pyriculariaceae</taxon>
        <taxon>Pyricularia</taxon>
    </lineage>
</organism>
<accession>L7J7A3</accession>
<dbReference type="InterPro" id="IPR046341">
    <property type="entry name" value="SET_dom_sf"/>
</dbReference>
<dbReference type="SMART" id="SM00317">
    <property type="entry name" value="SET"/>
    <property type="match status" value="1"/>
</dbReference>
<dbReference type="Gene3D" id="2.170.270.10">
    <property type="entry name" value="SET domain"/>
    <property type="match status" value="1"/>
</dbReference>
<dbReference type="PROSITE" id="PS50280">
    <property type="entry name" value="SET"/>
    <property type="match status" value="1"/>
</dbReference>
<dbReference type="AlphaFoldDB" id="L7J7A3"/>
<dbReference type="CDD" id="cd20071">
    <property type="entry name" value="SET_SMYD"/>
    <property type="match status" value="1"/>
</dbReference>
<feature type="compositionally biased region" description="Polar residues" evidence="1">
    <location>
        <begin position="101"/>
        <end position="121"/>
    </location>
</feature>
<dbReference type="InterPro" id="IPR001214">
    <property type="entry name" value="SET_dom"/>
</dbReference>
<dbReference type="PANTHER" id="PTHR47332">
    <property type="entry name" value="SET DOMAIN-CONTAINING PROTEIN 5"/>
    <property type="match status" value="1"/>
</dbReference>
<dbReference type="EMBL" id="JH795502">
    <property type="protein sequence ID" value="ELQ63734.1"/>
    <property type="molecule type" value="Genomic_DNA"/>
</dbReference>
<dbReference type="SUPFAM" id="SSF82199">
    <property type="entry name" value="SET domain"/>
    <property type="match status" value="1"/>
</dbReference>
<protein>
    <recommendedName>
        <fullName evidence="2">SET domain-containing protein</fullName>
    </recommendedName>
</protein>
<name>L7J7A3_PYRO1</name>
<gene>
    <name evidence="3" type="ORF">OOW_P131scaffold00952g22</name>
</gene>
<dbReference type="Pfam" id="PF00856">
    <property type="entry name" value="SET"/>
    <property type="match status" value="1"/>
</dbReference>
<proteinExistence type="predicted"/>
<feature type="compositionally biased region" description="Basic and acidic residues" evidence="1">
    <location>
        <begin position="415"/>
        <end position="428"/>
    </location>
</feature>
<feature type="compositionally biased region" description="Acidic residues" evidence="1">
    <location>
        <begin position="269"/>
        <end position="280"/>
    </location>
</feature>
<evidence type="ECO:0000259" key="2">
    <source>
        <dbReference type="PROSITE" id="PS50280"/>
    </source>
</evidence>
<feature type="domain" description="SET" evidence="2">
    <location>
        <begin position="31"/>
        <end position="207"/>
    </location>
</feature>
<evidence type="ECO:0000313" key="3">
    <source>
        <dbReference type="EMBL" id="ELQ63734.1"/>
    </source>
</evidence>
<evidence type="ECO:0000256" key="1">
    <source>
        <dbReference type="SAM" id="MobiDB-lite"/>
    </source>
</evidence>
<dbReference type="InterPro" id="IPR053185">
    <property type="entry name" value="SET_domain_protein"/>
</dbReference>